<keyword evidence="3" id="KW-0677">Repeat</keyword>
<keyword evidence="2 6" id="KW-0808">Transferase</keyword>
<dbReference type="SMART" id="SM01266">
    <property type="entry name" value="Mac"/>
    <property type="match status" value="1"/>
</dbReference>
<dbReference type="PROSITE" id="PS00101">
    <property type="entry name" value="HEXAPEP_TRANSFERASES"/>
    <property type="match status" value="1"/>
</dbReference>
<proteinExistence type="inferred from homology"/>
<feature type="domain" description="Maltose/galactoside acetyltransferase" evidence="5">
    <location>
        <begin position="5"/>
        <end position="59"/>
    </location>
</feature>
<dbReference type="InterPro" id="IPR051159">
    <property type="entry name" value="Hexapeptide_acetyltransf"/>
</dbReference>
<organism evidence="6 7">
    <name type="scientific">Neorhizobium galegae</name>
    <name type="common">Rhizobium galegae</name>
    <dbReference type="NCBI Taxonomy" id="399"/>
    <lineage>
        <taxon>Bacteria</taxon>
        <taxon>Pseudomonadati</taxon>
        <taxon>Pseudomonadota</taxon>
        <taxon>Alphaproteobacteria</taxon>
        <taxon>Hyphomicrobiales</taxon>
        <taxon>Rhizobiaceae</taxon>
        <taxon>Rhizobium/Agrobacterium group</taxon>
        <taxon>Neorhizobium</taxon>
    </lineage>
</organism>
<evidence type="ECO:0000313" key="7">
    <source>
        <dbReference type="Proteomes" id="UP000386575"/>
    </source>
</evidence>
<dbReference type="SUPFAM" id="SSF51161">
    <property type="entry name" value="Trimeric LpxA-like enzymes"/>
    <property type="match status" value="1"/>
</dbReference>
<evidence type="ECO:0000256" key="3">
    <source>
        <dbReference type="ARBA" id="ARBA00022737"/>
    </source>
</evidence>
<dbReference type="AlphaFoldDB" id="A0A6A1TIZ3"/>
<dbReference type="GO" id="GO:0008374">
    <property type="term" value="F:O-acyltransferase activity"/>
    <property type="evidence" value="ECO:0007669"/>
    <property type="project" value="TreeGrafter"/>
</dbReference>
<dbReference type="InterPro" id="IPR018357">
    <property type="entry name" value="Hexapep_transf_CS"/>
</dbReference>
<keyword evidence="4" id="KW-0012">Acyltransferase</keyword>
<dbReference type="CDD" id="cd03357">
    <property type="entry name" value="LbH_MAT_GAT"/>
    <property type="match status" value="1"/>
</dbReference>
<comment type="similarity">
    <text evidence="1">Belongs to the transferase hexapeptide repeat family.</text>
</comment>
<accession>A0A6A1TIZ3</accession>
<sequence length="204" mass="21768">MASEREKMAAGEWYCCLDPELDGLRNKARIAVHAHNTMSPAERGAMAPALRALFGAAPDAFLEAPFHCAYGFNIFLGQGVYLNAGCTILDTAPVRIGARSMLGPGVQLYCADHHRDPVQRAQGYEIARPINIGADVWIGGGAIILGGITIGDGAIVGAGSVVTRDVPTGATVAGNPARLITPRVWFQNIAARKDWIQLFLVIFR</sequence>
<dbReference type="GO" id="GO:0005829">
    <property type="term" value="C:cytosol"/>
    <property type="evidence" value="ECO:0007669"/>
    <property type="project" value="TreeGrafter"/>
</dbReference>
<protein>
    <submittedName>
        <fullName evidence="6">Sugar O-acetyltransferase</fullName>
    </submittedName>
</protein>
<name>A0A6A1TIZ3_NEOGA</name>
<dbReference type="InterPro" id="IPR011004">
    <property type="entry name" value="Trimer_LpxA-like_sf"/>
</dbReference>
<evidence type="ECO:0000256" key="4">
    <source>
        <dbReference type="ARBA" id="ARBA00023315"/>
    </source>
</evidence>
<reference evidence="6 7" key="1">
    <citation type="submission" date="2019-09" db="EMBL/GenBank/DDBJ databases">
        <title>Genome sequencing of Ng87 strain.</title>
        <authorList>
            <person name="Karasev E.S."/>
            <person name="Andronov E."/>
        </authorList>
    </citation>
    <scope>NUCLEOTIDE SEQUENCE [LARGE SCALE GENOMIC DNA]</scope>
    <source>
        <strain evidence="6 7">Ng87</strain>
    </source>
</reference>
<dbReference type="GO" id="GO:0016407">
    <property type="term" value="F:acetyltransferase activity"/>
    <property type="evidence" value="ECO:0007669"/>
    <property type="project" value="InterPro"/>
</dbReference>
<dbReference type="Gene3D" id="2.160.10.10">
    <property type="entry name" value="Hexapeptide repeat proteins"/>
    <property type="match status" value="1"/>
</dbReference>
<dbReference type="InterPro" id="IPR001451">
    <property type="entry name" value="Hexapep"/>
</dbReference>
<dbReference type="PANTHER" id="PTHR23416">
    <property type="entry name" value="SIALIC ACID SYNTHASE-RELATED"/>
    <property type="match status" value="1"/>
</dbReference>
<dbReference type="EMBL" id="VZUL01000003">
    <property type="protein sequence ID" value="KAB1083208.1"/>
    <property type="molecule type" value="Genomic_DNA"/>
</dbReference>
<gene>
    <name evidence="6" type="ORF">F4V91_26875</name>
</gene>
<evidence type="ECO:0000259" key="5">
    <source>
        <dbReference type="SMART" id="SM01266"/>
    </source>
</evidence>
<dbReference type="Pfam" id="PF00132">
    <property type="entry name" value="Hexapep"/>
    <property type="match status" value="1"/>
</dbReference>
<evidence type="ECO:0000256" key="2">
    <source>
        <dbReference type="ARBA" id="ARBA00022679"/>
    </source>
</evidence>
<comment type="caution">
    <text evidence="6">The sequence shown here is derived from an EMBL/GenBank/DDBJ whole genome shotgun (WGS) entry which is preliminary data.</text>
</comment>
<dbReference type="PANTHER" id="PTHR23416:SF23">
    <property type="entry name" value="ACETYLTRANSFERASE C18B11.09C-RELATED"/>
    <property type="match status" value="1"/>
</dbReference>
<evidence type="ECO:0000313" key="6">
    <source>
        <dbReference type="EMBL" id="KAB1083208.1"/>
    </source>
</evidence>
<dbReference type="Proteomes" id="UP000386575">
    <property type="component" value="Unassembled WGS sequence"/>
</dbReference>
<dbReference type="Pfam" id="PF12464">
    <property type="entry name" value="Mac"/>
    <property type="match status" value="1"/>
</dbReference>
<evidence type="ECO:0000256" key="1">
    <source>
        <dbReference type="ARBA" id="ARBA00007274"/>
    </source>
</evidence>
<dbReference type="InterPro" id="IPR024688">
    <property type="entry name" value="Mac_dom"/>
</dbReference>